<keyword evidence="2" id="KW-0479">Metal-binding</keyword>
<proteinExistence type="predicted"/>
<sequence length="331" mass="36915">MKTIFSLLLIFAMMQETSAQNTTYAEKLGYPAGKKVIIMHVDDAGMSYDSNEGSLKAIRDGVATSVSVMMPCGWVPGFVHYLKQYPDIDAGLHLTLTSEWKEYRWGPLAGKPAVKGLVDAEGAMWPSVADVVKHATADEVEIEIRAQLERARTMGFEPTHLDSHMGTLFATPAFIERYIKVGMQEKIPVMLPGGHNTAVRVDENMSDDMYAMTQTIGKQLWNAGLPVLDDLHNTSYGWKLPEGTKATKENLQSFKTQKYIEGLRDLKPGLTMVIMHCTDPTEIFPIISGSTQTREGDLLAMLDPKLKAYIEKEGIILTTWREAMQRRGKVK</sequence>
<dbReference type="GO" id="GO:0005975">
    <property type="term" value="P:carbohydrate metabolic process"/>
    <property type="evidence" value="ECO:0007669"/>
    <property type="project" value="InterPro"/>
</dbReference>
<dbReference type="InterPro" id="IPR006879">
    <property type="entry name" value="YdjC-like"/>
</dbReference>
<dbReference type="Proteomes" id="UP000598271">
    <property type="component" value="Unassembled WGS sequence"/>
</dbReference>
<dbReference type="EMBL" id="BMXF01000002">
    <property type="protein sequence ID" value="GHB69215.1"/>
    <property type="molecule type" value="Genomic_DNA"/>
</dbReference>
<organism evidence="7 8">
    <name type="scientific">Persicitalea jodogahamensis</name>
    <dbReference type="NCBI Taxonomy" id="402147"/>
    <lineage>
        <taxon>Bacteria</taxon>
        <taxon>Pseudomonadati</taxon>
        <taxon>Bacteroidota</taxon>
        <taxon>Cytophagia</taxon>
        <taxon>Cytophagales</taxon>
        <taxon>Spirosomataceae</taxon>
        <taxon>Persicitalea</taxon>
    </lineage>
</organism>
<keyword evidence="3" id="KW-0378">Hydrolase</keyword>
<evidence type="ECO:0000256" key="3">
    <source>
        <dbReference type="ARBA" id="ARBA00022801"/>
    </source>
</evidence>
<dbReference type="Pfam" id="PF04794">
    <property type="entry name" value="YdjC"/>
    <property type="match status" value="1"/>
</dbReference>
<dbReference type="InterPro" id="IPR011330">
    <property type="entry name" value="Glyco_hydro/deAcase_b/a-brl"/>
</dbReference>
<evidence type="ECO:0000313" key="8">
    <source>
        <dbReference type="Proteomes" id="UP000598271"/>
    </source>
</evidence>
<comment type="caution">
    <text evidence="7">The sequence shown here is derived from an EMBL/GenBank/DDBJ whole genome shotgun (WGS) entry which is preliminary data.</text>
</comment>
<dbReference type="CDD" id="cd10802">
    <property type="entry name" value="YdjC_TTHB029_like"/>
    <property type="match status" value="1"/>
</dbReference>
<accession>A0A8J3G8T7</accession>
<dbReference type="Gene3D" id="3.20.20.370">
    <property type="entry name" value="Glycoside hydrolase/deacetylase"/>
    <property type="match status" value="1"/>
</dbReference>
<reference evidence="7 8" key="1">
    <citation type="journal article" date="2014" name="Int. J. Syst. Evol. Microbiol.">
        <title>Complete genome sequence of Corynebacterium casei LMG S-19264T (=DSM 44701T), isolated from a smear-ripened cheese.</title>
        <authorList>
            <consortium name="US DOE Joint Genome Institute (JGI-PGF)"/>
            <person name="Walter F."/>
            <person name="Albersmeier A."/>
            <person name="Kalinowski J."/>
            <person name="Ruckert C."/>
        </authorList>
    </citation>
    <scope>NUCLEOTIDE SEQUENCE [LARGE SCALE GENOMIC DNA]</scope>
    <source>
        <strain evidence="7 8">KCTC 12866</strain>
    </source>
</reference>
<dbReference type="AlphaFoldDB" id="A0A8J3G8T7"/>
<keyword evidence="5" id="KW-0119">Carbohydrate metabolism</keyword>
<evidence type="ECO:0000256" key="1">
    <source>
        <dbReference type="ARBA" id="ARBA00001946"/>
    </source>
</evidence>
<evidence type="ECO:0000256" key="5">
    <source>
        <dbReference type="ARBA" id="ARBA00023277"/>
    </source>
</evidence>
<protein>
    <submittedName>
        <fullName evidence="7">Carbohydrate deacetylase</fullName>
    </submittedName>
</protein>
<evidence type="ECO:0000256" key="2">
    <source>
        <dbReference type="ARBA" id="ARBA00022723"/>
    </source>
</evidence>
<evidence type="ECO:0000256" key="6">
    <source>
        <dbReference type="SAM" id="SignalP"/>
    </source>
</evidence>
<dbReference type="PANTHER" id="PTHR31609">
    <property type="entry name" value="YDJC DEACETYLASE FAMILY MEMBER"/>
    <property type="match status" value="1"/>
</dbReference>
<dbReference type="GO" id="GO:0046872">
    <property type="term" value="F:metal ion binding"/>
    <property type="evidence" value="ECO:0007669"/>
    <property type="project" value="UniProtKB-KW"/>
</dbReference>
<keyword evidence="6" id="KW-0732">Signal</keyword>
<dbReference type="GO" id="GO:0019213">
    <property type="term" value="F:deacetylase activity"/>
    <property type="evidence" value="ECO:0007669"/>
    <property type="project" value="TreeGrafter"/>
</dbReference>
<gene>
    <name evidence="7" type="ORF">GCM10007390_23440</name>
</gene>
<dbReference type="PANTHER" id="PTHR31609:SF1">
    <property type="entry name" value="CARBOHYDRATE DEACETYLASE"/>
    <property type="match status" value="1"/>
</dbReference>
<dbReference type="RefSeq" id="WP_189564626.1">
    <property type="nucleotide sequence ID" value="NZ_BMXF01000002.1"/>
</dbReference>
<keyword evidence="8" id="KW-1185">Reference proteome</keyword>
<name>A0A8J3G8T7_9BACT</name>
<feature type="chain" id="PRO_5035188507" evidence="6">
    <location>
        <begin position="20"/>
        <end position="331"/>
    </location>
</feature>
<dbReference type="SUPFAM" id="SSF88713">
    <property type="entry name" value="Glycoside hydrolase/deacetylase"/>
    <property type="match status" value="1"/>
</dbReference>
<keyword evidence="4" id="KW-0460">Magnesium</keyword>
<comment type="cofactor">
    <cofactor evidence="1">
        <name>Mg(2+)</name>
        <dbReference type="ChEBI" id="CHEBI:18420"/>
    </cofactor>
</comment>
<feature type="signal peptide" evidence="6">
    <location>
        <begin position="1"/>
        <end position="19"/>
    </location>
</feature>
<dbReference type="GO" id="GO:0016787">
    <property type="term" value="F:hydrolase activity"/>
    <property type="evidence" value="ECO:0007669"/>
    <property type="project" value="UniProtKB-KW"/>
</dbReference>
<evidence type="ECO:0000256" key="4">
    <source>
        <dbReference type="ARBA" id="ARBA00022842"/>
    </source>
</evidence>
<evidence type="ECO:0000313" key="7">
    <source>
        <dbReference type="EMBL" id="GHB69215.1"/>
    </source>
</evidence>